<keyword evidence="1" id="KW-0251">Elongation factor</keyword>
<dbReference type="PANTHER" id="PTHR11741">
    <property type="entry name" value="ELONGATION FACTOR TS"/>
    <property type="match status" value="1"/>
</dbReference>
<dbReference type="SUPFAM" id="SSF54713">
    <property type="entry name" value="Elongation factor Ts (EF-Ts), dimerisation domain"/>
    <property type="match status" value="2"/>
</dbReference>
<name>M5G359_DACPD</name>
<dbReference type="OrthoDB" id="277235at2759"/>
<dbReference type="Gene3D" id="3.30.479.20">
    <property type="entry name" value="Elongation factor Ts, dimerisation domain"/>
    <property type="match status" value="2"/>
</dbReference>
<dbReference type="InterPro" id="IPR018101">
    <property type="entry name" value="Transl_elong_Ts_CS"/>
</dbReference>
<keyword evidence="2" id="KW-0648">Protein biosynthesis</keyword>
<dbReference type="PANTHER" id="PTHR11741:SF0">
    <property type="entry name" value="ELONGATION FACTOR TS, MITOCHONDRIAL"/>
    <property type="match status" value="1"/>
</dbReference>
<evidence type="ECO:0000313" key="5">
    <source>
        <dbReference type="EMBL" id="EJU02655.1"/>
    </source>
</evidence>
<dbReference type="GO" id="GO:0003746">
    <property type="term" value="F:translation elongation factor activity"/>
    <property type="evidence" value="ECO:0007669"/>
    <property type="project" value="UniProtKB-KW"/>
</dbReference>
<organism evidence="5 6">
    <name type="scientific">Dacryopinax primogenitus (strain DJM 731)</name>
    <name type="common">Brown rot fungus</name>
    <dbReference type="NCBI Taxonomy" id="1858805"/>
    <lineage>
        <taxon>Eukaryota</taxon>
        <taxon>Fungi</taxon>
        <taxon>Dikarya</taxon>
        <taxon>Basidiomycota</taxon>
        <taxon>Agaricomycotina</taxon>
        <taxon>Dacrymycetes</taxon>
        <taxon>Dacrymycetales</taxon>
        <taxon>Dacrymycetaceae</taxon>
        <taxon>Dacryopinax</taxon>
    </lineage>
</organism>
<reference evidence="5 6" key="1">
    <citation type="journal article" date="2012" name="Science">
        <title>The Paleozoic origin of enzymatic lignin decomposition reconstructed from 31 fungal genomes.</title>
        <authorList>
            <person name="Floudas D."/>
            <person name="Binder M."/>
            <person name="Riley R."/>
            <person name="Barry K."/>
            <person name="Blanchette R.A."/>
            <person name="Henrissat B."/>
            <person name="Martinez A.T."/>
            <person name="Otillar R."/>
            <person name="Spatafora J.W."/>
            <person name="Yadav J.S."/>
            <person name="Aerts A."/>
            <person name="Benoit I."/>
            <person name="Boyd A."/>
            <person name="Carlson A."/>
            <person name="Copeland A."/>
            <person name="Coutinho P.M."/>
            <person name="de Vries R.P."/>
            <person name="Ferreira P."/>
            <person name="Findley K."/>
            <person name="Foster B."/>
            <person name="Gaskell J."/>
            <person name="Glotzer D."/>
            <person name="Gorecki P."/>
            <person name="Heitman J."/>
            <person name="Hesse C."/>
            <person name="Hori C."/>
            <person name="Igarashi K."/>
            <person name="Jurgens J.A."/>
            <person name="Kallen N."/>
            <person name="Kersten P."/>
            <person name="Kohler A."/>
            <person name="Kuees U."/>
            <person name="Kumar T.K.A."/>
            <person name="Kuo A."/>
            <person name="LaButti K."/>
            <person name="Larrondo L.F."/>
            <person name="Lindquist E."/>
            <person name="Ling A."/>
            <person name="Lombard V."/>
            <person name="Lucas S."/>
            <person name="Lundell T."/>
            <person name="Martin R."/>
            <person name="McLaughlin D.J."/>
            <person name="Morgenstern I."/>
            <person name="Morin E."/>
            <person name="Murat C."/>
            <person name="Nagy L.G."/>
            <person name="Nolan M."/>
            <person name="Ohm R.A."/>
            <person name="Patyshakuliyeva A."/>
            <person name="Rokas A."/>
            <person name="Ruiz-Duenas F.J."/>
            <person name="Sabat G."/>
            <person name="Salamov A."/>
            <person name="Samejima M."/>
            <person name="Schmutz J."/>
            <person name="Slot J.C."/>
            <person name="St John F."/>
            <person name="Stenlid J."/>
            <person name="Sun H."/>
            <person name="Sun S."/>
            <person name="Syed K."/>
            <person name="Tsang A."/>
            <person name="Wiebenga A."/>
            <person name="Young D."/>
            <person name="Pisabarro A."/>
            <person name="Eastwood D.C."/>
            <person name="Martin F."/>
            <person name="Cullen D."/>
            <person name="Grigoriev I.V."/>
            <person name="Hibbett D.S."/>
        </authorList>
    </citation>
    <scope>NUCLEOTIDE SEQUENCE [LARGE SCALE GENOMIC DNA]</scope>
    <source>
        <strain evidence="5 6">DJM-731 SS1</strain>
    </source>
</reference>
<evidence type="ECO:0000259" key="4">
    <source>
        <dbReference type="Pfam" id="PF00889"/>
    </source>
</evidence>
<dbReference type="EMBL" id="JH795861">
    <property type="protein sequence ID" value="EJU02655.1"/>
    <property type="molecule type" value="Genomic_DNA"/>
</dbReference>
<proteinExistence type="predicted"/>
<feature type="domain" description="Translation elongation factor EFTs/EF1B dimerisation" evidence="4">
    <location>
        <begin position="111"/>
        <end position="266"/>
    </location>
</feature>
<dbReference type="Pfam" id="PF00889">
    <property type="entry name" value="EF_TS"/>
    <property type="match status" value="1"/>
</dbReference>
<dbReference type="Proteomes" id="UP000030653">
    <property type="component" value="Unassembled WGS sequence"/>
</dbReference>
<dbReference type="STRING" id="1858805.M5G359"/>
<dbReference type="AlphaFoldDB" id="M5G359"/>
<dbReference type="OMA" id="FAKWTVG"/>
<accession>M5G359</accession>
<protein>
    <recommendedName>
        <fullName evidence="4">Translation elongation factor EFTs/EF1B dimerisation domain-containing protein</fullName>
    </recommendedName>
</protein>
<keyword evidence="3" id="KW-0496">Mitochondrion</keyword>
<dbReference type="PROSITE" id="PS01127">
    <property type="entry name" value="EF_TS_2"/>
    <property type="match status" value="1"/>
</dbReference>
<evidence type="ECO:0000256" key="1">
    <source>
        <dbReference type="ARBA" id="ARBA00022768"/>
    </source>
</evidence>
<dbReference type="InterPro" id="IPR014039">
    <property type="entry name" value="Transl_elong_EFTs/EF1B_dimer"/>
</dbReference>
<dbReference type="InterPro" id="IPR036402">
    <property type="entry name" value="EF-Ts_dimer_sf"/>
</dbReference>
<gene>
    <name evidence="5" type="ORF">DACRYDRAFT_21684</name>
</gene>
<dbReference type="InterPro" id="IPR001816">
    <property type="entry name" value="Transl_elong_EFTs/EF1B"/>
</dbReference>
<evidence type="ECO:0000256" key="3">
    <source>
        <dbReference type="ARBA" id="ARBA00023128"/>
    </source>
</evidence>
<dbReference type="GO" id="GO:0070125">
    <property type="term" value="P:mitochondrial translational elongation"/>
    <property type="evidence" value="ECO:0007669"/>
    <property type="project" value="TreeGrafter"/>
</dbReference>
<keyword evidence="6" id="KW-1185">Reference proteome</keyword>
<dbReference type="GeneID" id="63687561"/>
<evidence type="ECO:0000313" key="6">
    <source>
        <dbReference type="Proteomes" id="UP000030653"/>
    </source>
</evidence>
<sequence>MTTRLAVRAFAFIPPFIRCRYNSSDSVKVPLELIRQLRQHVPAVTLPLARTALRYSGLDVPKAVEYVHKFDQTILSERPGKVYDRAAGEGVIAISVPSPGLGAIGNLVRGGMVELNCETDFVSRSGAFNVLATKIAHTVAFFAERTPDEECFSDFDLKTLEDAPLCSQTGDLTVQAAVKKAVSEFKENITIRRAVSLLVQPPSRKYIADRVFYAGWYAHGSHRSEIGETGKVGSLLLLAASPDQISDQAKLIEDMSKLSKNLARQTTGFETLSIRTDEPLTDADSASTILYHQQFAMHGTDQTVDDVLQTYADKWDIKRENGVGMDVRDLRRWTVGEGMPAKVDTFAEEVRKMAGESP</sequence>
<dbReference type="HOGENOM" id="CLU_047155_4_1_1"/>
<dbReference type="GO" id="GO:0005739">
    <property type="term" value="C:mitochondrion"/>
    <property type="evidence" value="ECO:0007669"/>
    <property type="project" value="GOC"/>
</dbReference>
<dbReference type="RefSeq" id="XP_040629549.1">
    <property type="nucleotide sequence ID" value="XM_040772499.1"/>
</dbReference>
<evidence type="ECO:0000256" key="2">
    <source>
        <dbReference type="ARBA" id="ARBA00022917"/>
    </source>
</evidence>